<name>A0ABP9RY49_9ACTN</name>
<gene>
    <name evidence="1" type="ORF">GCM10023322_38890</name>
</gene>
<proteinExistence type="predicted"/>
<comment type="caution">
    <text evidence="1">The sequence shown here is derived from an EMBL/GenBank/DDBJ whole genome shotgun (WGS) entry which is preliminary data.</text>
</comment>
<dbReference type="Proteomes" id="UP001501570">
    <property type="component" value="Unassembled WGS sequence"/>
</dbReference>
<accession>A0ABP9RY49</accession>
<dbReference type="Gene3D" id="1.10.287.1060">
    <property type="entry name" value="ESAT-6-like"/>
    <property type="match status" value="1"/>
</dbReference>
<reference evidence="2" key="1">
    <citation type="journal article" date="2019" name="Int. J. Syst. Evol. Microbiol.">
        <title>The Global Catalogue of Microorganisms (GCM) 10K type strain sequencing project: providing services to taxonomists for standard genome sequencing and annotation.</title>
        <authorList>
            <consortium name="The Broad Institute Genomics Platform"/>
            <consortium name="The Broad Institute Genome Sequencing Center for Infectious Disease"/>
            <person name="Wu L."/>
            <person name="Ma J."/>
        </authorList>
    </citation>
    <scope>NUCLEOTIDE SEQUENCE [LARGE SCALE GENOMIC DNA]</scope>
    <source>
        <strain evidence="2">JCM 18304</strain>
    </source>
</reference>
<evidence type="ECO:0000313" key="1">
    <source>
        <dbReference type="EMBL" id="GAA5188358.1"/>
    </source>
</evidence>
<organism evidence="1 2">
    <name type="scientific">Rugosimonospora acidiphila</name>
    <dbReference type="NCBI Taxonomy" id="556531"/>
    <lineage>
        <taxon>Bacteria</taxon>
        <taxon>Bacillati</taxon>
        <taxon>Actinomycetota</taxon>
        <taxon>Actinomycetes</taxon>
        <taxon>Micromonosporales</taxon>
        <taxon>Micromonosporaceae</taxon>
        <taxon>Rugosimonospora</taxon>
    </lineage>
</organism>
<protein>
    <recommendedName>
        <fullName evidence="3">Endonuclease/exonuclease/phosphatase domain-containing protein</fullName>
    </recommendedName>
</protein>
<keyword evidence="2" id="KW-1185">Reference proteome</keyword>
<dbReference type="InterPro" id="IPR036691">
    <property type="entry name" value="Endo/exonu/phosph_ase_sf"/>
</dbReference>
<evidence type="ECO:0008006" key="3">
    <source>
        <dbReference type="Google" id="ProtNLM"/>
    </source>
</evidence>
<dbReference type="RefSeq" id="WP_345631440.1">
    <property type="nucleotide sequence ID" value="NZ_BAABJQ010000011.1"/>
</dbReference>
<evidence type="ECO:0000313" key="2">
    <source>
        <dbReference type="Proteomes" id="UP001501570"/>
    </source>
</evidence>
<dbReference type="SUPFAM" id="SSF56219">
    <property type="entry name" value="DNase I-like"/>
    <property type="match status" value="1"/>
</dbReference>
<dbReference type="EMBL" id="BAABJQ010000011">
    <property type="protein sequence ID" value="GAA5188358.1"/>
    <property type="molecule type" value="Genomic_DNA"/>
</dbReference>
<sequence length="512" mass="54878">MTSVDNPLVAPVRESTTWHTGTGLLDDIATLVDAIRTNSWVDAGLDVAGGALDALAMAFDPLGSLLAWGVGWLLEHVRPLQDALDALAGNPDAVTAQSQTWTNISECVAQAQQAFGDAVDADTSGWAGAAGDAYRGHVTEHAAVLNGIATATGGISAAVSGAGVVVALVRGIVSDLIAQFVATLAARLPEWLAEEGFTFGLATPAVVGQVASLVAKWANKIQRFIRALLNSIRQLRPLLGRLGENLGQLTKQAKRLARSNPVEIKIGSLNTGGLRRMDNGREDLSMFRNAFTPADLWFFQEDHSREGVSLAGKIADEFGMDNVTHTPASTSFLDSTYEMGNTLAVGPNVELRDFSTYRYPDPDFPLTFNGQPVEPLGRYLEVAKLAINGTEYTAVNVHFPPMDALGYKGGYLEGEGARYARVLEDFVLEKVQGDRVLVAGDFNVDDVAKAFPKLVEELGLKDALAGVRATVPWGTHPDHILVPSRDFKIVEAQAVRFGADHYRCTVILKTRS</sequence>
<dbReference type="Gene3D" id="3.60.10.10">
    <property type="entry name" value="Endonuclease/exonuclease/phosphatase"/>
    <property type="match status" value="1"/>
</dbReference>